<dbReference type="AlphaFoldDB" id="A0A9W6YHP3"/>
<keyword evidence="10" id="KW-1185">Reference proteome</keyword>
<evidence type="ECO:0000256" key="7">
    <source>
        <dbReference type="ARBA" id="ARBA00047551"/>
    </source>
</evidence>
<dbReference type="EC" id="3.1.1.97" evidence="6"/>
<keyword evidence="3" id="KW-0677">Repeat</keyword>
<keyword evidence="2 8" id="KW-0853">WD repeat</keyword>
<evidence type="ECO:0000256" key="3">
    <source>
        <dbReference type="ARBA" id="ARBA00022737"/>
    </source>
</evidence>
<organism evidence="9 10">
    <name type="scientific">Phytophthora fragariaefolia</name>
    <dbReference type="NCBI Taxonomy" id="1490495"/>
    <lineage>
        <taxon>Eukaryota</taxon>
        <taxon>Sar</taxon>
        <taxon>Stramenopiles</taxon>
        <taxon>Oomycota</taxon>
        <taxon>Peronosporomycetes</taxon>
        <taxon>Peronosporales</taxon>
        <taxon>Peronosporaceae</taxon>
        <taxon>Phytophthora</taxon>
    </lineage>
</organism>
<accession>A0A9W6YHP3</accession>
<evidence type="ECO:0000256" key="1">
    <source>
        <dbReference type="ARBA" id="ARBA00005156"/>
    </source>
</evidence>
<dbReference type="OrthoDB" id="1930760at2759"/>
<evidence type="ECO:0000313" key="10">
    <source>
        <dbReference type="Proteomes" id="UP001165121"/>
    </source>
</evidence>
<name>A0A9W6YHP3_9STRA</name>
<feature type="repeat" description="WD" evidence="8">
    <location>
        <begin position="253"/>
        <end position="286"/>
    </location>
</feature>
<comment type="similarity">
    <text evidence="5">Belongs to the DPH7 family.</text>
</comment>
<comment type="caution">
    <text evidence="9">The sequence shown here is derived from an EMBL/GenBank/DDBJ whole genome shotgun (WGS) entry which is preliminary data.</text>
</comment>
<evidence type="ECO:0000256" key="5">
    <source>
        <dbReference type="ARBA" id="ARBA00038092"/>
    </source>
</evidence>
<evidence type="ECO:0000256" key="4">
    <source>
        <dbReference type="ARBA" id="ARBA00022801"/>
    </source>
</evidence>
<dbReference type="InterPro" id="IPR052415">
    <property type="entry name" value="Diphthine_MTase"/>
</dbReference>
<comment type="catalytic activity">
    <reaction evidence="7">
        <text>diphthine methyl ester-[translation elongation factor 2] + H2O = diphthine-[translation elongation factor 2] + methanol + H(+)</text>
        <dbReference type="Rhea" id="RHEA:42656"/>
        <dbReference type="Rhea" id="RHEA-COMP:10172"/>
        <dbReference type="Rhea" id="RHEA-COMP:10173"/>
        <dbReference type="ChEBI" id="CHEBI:15377"/>
        <dbReference type="ChEBI" id="CHEBI:15378"/>
        <dbReference type="ChEBI" id="CHEBI:17790"/>
        <dbReference type="ChEBI" id="CHEBI:79005"/>
        <dbReference type="ChEBI" id="CHEBI:82696"/>
        <dbReference type="EC" id="3.1.1.97"/>
    </reaction>
</comment>
<evidence type="ECO:0000256" key="2">
    <source>
        <dbReference type="ARBA" id="ARBA00022574"/>
    </source>
</evidence>
<dbReference type="GO" id="GO:0017183">
    <property type="term" value="P:protein histidyl modification to diphthamide"/>
    <property type="evidence" value="ECO:0007669"/>
    <property type="project" value="TreeGrafter"/>
</dbReference>
<dbReference type="InterPro" id="IPR015943">
    <property type="entry name" value="WD40/YVTN_repeat-like_dom_sf"/>
</dbReference>
<dbReference type="InterPro" id="IPR036322">
    <property type="entry name" value="WD40_repeat_dom_sf"/>
</dbReference>
<evidence type="ECO:0000313" key="9">
    <source>
        <dbReference type="EMBL" id="GMF63815.1"/>
    </source>
</evidence>
<dbReference type="GO" id="GO:0061685">
    <property type="term" value="F:diphthine methylesterase activity"/>
    <property type="evidence" value="ECO:0007669"/>
    <property type="project" value="UniProtKB-EC"/>
</dbReference>
<comment type="pathway">
    <text evidence="1">Protein modification; peptidyl-diphthamide biosynthesis.</text>
</comment>
<dbReference type="GO" id="GO:0005737">
    <property type="term" value="C:cytoplasm"/>
    <property type="evidence" value="ECO:0007669"/>
    <property type="project" value="TreeGrafter"/>
</dbReference>
<dbReference type="PANTHER" id="PTHR46042">
    <property type="entry name" value="DIPHTHINE METHYLTRANSFERASE"/>
    <property type="match status" value="1"/>
</dbReference>
<dbReference type="InterPro" id="IPR001680">
    <property type="entry name" value="WD40_rpt"/>
</dbReference>
<evidence type="ECO:0000256" key="6">
    <source>
        <dbReference type="ARBA" id="ARBA00039131"/>
    </source>
</evidence>
<dbReference type="PROSITE" id="PS50082">
    <property type="entry name" value="WD_REPEATS_2"/>
    <property type="match status" value="1"/>
</dbReference>
<dbReference type="EMBL" id="BSXT01007499">
    <property type="protein sequence ID" value="GMF63815.1"/>
    <property type="molecule type" value="Genomic_DNA"/>
</dbReference>
<dbReference type="Pfam" id="PF00400">
    <property type="entry name" value="WD40"/>
    <property type="match status" value="1"/>
</dbReference>
<sequence>MDATLATFDTVETADCVESCPVTGFEMSMVAATYQLHKAAQTGEAEDRRTGTLQHFQLECDAPSTDGAGVAVHKLQEVVTSSGIFDIKWNTQAMNGKAVLGAATAGGSLELYELAQENGSQSLRHSGLATEADAGSMCLSLDWSNRVHSNTQPSICVSHSDGALSVWDVAPEGIVQQAKVGRTCFISSGRVSLKLFVFGPQWSAHDLFGSPIEAWIAAFNCHDPHVLFSGADDASLKGWDLRAGTATPTFKNTRQYSMGVCSIQFHPHDDRLVAVGSYDEQVAVWDHRNMTRPLAVYGAGGGVWRLKWHPAEARKELLLAACMHNGFQVLELTAGESDLRKAASYDRHDSLAYGVDWWLHPAALVAKAPVVGSASFYDHVFHVWRYPLELTSGSAA</sequence>
<proteinExistence type="inferred from homology"/>
<dbReference type="PANTHER" id="PTHR46042:SF1">
    <property type="entry name" value="DIPHTHINE METHYLTRANSFERASE"/>
    <property type="match status" value="1"/>
</dbReference>
<dbReference type="Proteomes" id="UP001165121">
    <property type="component" value="Unassembled WGS sequence"/>
</dbReference>
<reference evidence="9" key="1">
    <citation type="submission" date="2023-04" db="EMBL/GenBank/DDBJ databases">
        <title>Phytophthora fragariaefolia NBRC 109709.</title>
        <authorList>
            <person name="Ichikawa N."/>
            <person name="Sato H."/>
            <person name="Tonouchi N."/>
        </authorList>
    </citation>
    <scope>NUCLEOTIDE SEQUENCE</scope>
    <source>
        <strain evidence="9">NBRC 109709</strain>
    </source>
</reference>
<dbReference type="SMART" id="SM00320">
    <property type="entry name" value="WD40"/>
    <property type="match status" value="3"/>
</dbReference>
<evidence type="ECO:0000256" key="8">
    <source>
        <dbReference type="PROSITE-ProRule" id="PRU00221"/>
    </source>
</evidence>
<protein>
    <recommendedName>
        <fullName evidence="6">methylated diphthine methylhydrolase</fullName>
        <ecNumber evidence="6">3.1.1.97</ecNumber>
    </recommendedName>
</protein>
<dbReference type="Gene3D" id="2.130.10.10">
    <property type="entry name" value="YVTN repeat-like/Quinoprotein amine dehydrogenase"/>
    <property type="match status" value="1"/>
</dbReference>
<dbReference type="SUPFAM" id="SSF50978">
    <property type="entry name" value="WD40 repeat-like"/>
    <property type="match status" value="1"/>
</dbReference>
<gene>
    <name evidence="9" type="ORF">Pfra01_002782400</name>
</gene>
<keyword evidence="4" id="KW-0378">Hydrolase</keyword>